<dbReference type="PROSITE" id="PS51257">
    <property type="entry name" value="PROKAR_LIPOPROTEIN"/>
    <property type="match status" value="1"/>
</dbReference>
<organism evidence="9 10">
    <name type="scientific">Alkalimarinus sediminis</name>
    <dbReference type="NCBI Taxonomy" id="1632866"/>
    <lineage>
        <taxon>Bacteria</taxon>
        <taxon>Pseudomonadati</taxon>
        <taxon>Pseudomonadota</taxon>
        <taxon>Gammaproteobacteria</taxon>
        <taxon>Alteromonadales</taxon>
        <taxon>Alteromonadaceae</taxon>
        <taxon>Alkalimarinus</taxon>
    </lineage>
</organism>
<gene>
    <name evidence="6" type="primary">bamD</name>
    <name evidence="9" type="ORF">NNL22_12690</name>
</gene>
<dbReference type="InterPro" id="IPR011990">
    <property type="entry name" value="TPR-like_helical_dom_sf"/>
</dbReference>
<dbReference type="AlphaFoldDB" id="A0A9E8HGA9"/>
<keyword evidence="4 6" id="KW-0998">Cell outer membrane</keyword>
<feature type="domain" description="Outer membrane lipoprotein BamD-like" evidence="8">
    <location>
        <begin position="26"/>
        <end position="232"/>
    </location>
</feature>
<comment type="function">
    <text evidence="6">Part of the outer membrane protein assembly complex, which is involved in assembly and insertion of beta-barrel proteins into the outer membrane.</text>
</comment>
<dbReference type="Proteomes" id="UP001164472">
    <property type="component" value="Chromosome"/>
</dbReference>
<reference evidence="9" key="1">
    <citation type="submission" date="2022-07" db="EMBL/GenBank/DDBJ databases">
        <title>Alkalimarinus sp. nov., isolated from gut of a Alitta virens.</title>
        <authorList>
            <person name="Yang A.I."/>
            <person name="Shin N.-R."/>
        </authorList>
    </citation>
    <scope>NUCLEOTIDE SEQUENCE</scope>
    <source>
        <strain evidence="9">FA028</strain>
    </source>
</reference>
<dbReference type="InterPro" id="IPR039565">
    <property type="entry name" value="BamD-like"/>
</dbReference>
<dbReference type="Gene3D" id="1.25.40.10">
    <property type="entry name" value="Tetratricopeptide repeat domain"/>
    <property type="match status" value="1"/>
</dbReference>
<keyword evidence="2 6" id="KW-0472">Membrane</keyword>
<proteinExistence type="inferred from homology"/>
<dbReference type="KEGG" id="asem:NNL22_12690"/>
<dbReference type="PANTHER" id="PTHR37423">
    <property type="entry name" value="SOLUBLE LYTIC MUREIN TRANSGLYCOSYLASE-RELATED"/>
    <property type="match status" value="1"/>
</dbReference>
<keyword evidence="1 6" id="KW-0732">Signal</keyword>
<evidence type="ECO:0000256" key="5">
    <source>
        <dbReference type="ARBA" id="ARBA00023288"/>
    </source>
</evidence>
<name>A0A9E8HGA9_9ALTE</name>
<comment type="subcellular location">
    <subcellularLocation>
        <location evidence="6">Cell outer membrane</location>
        <topology evidence="6">Lipid-anchor</topology>
    </subcellularLocation>
</comment>
<keyword evidence="3 6" id="KW-0564">Palmitate</keyword>
<dbReference type="Pfam" id="PF13525">
    <property type="entry name" value="YfiO"/>
    <property type="match status" value="1"/>
</dbReference>
<dbReference type="EMBL" id="CP101527">
    <property type="protein sequence ID" value="UZW73884.1"/>
    <property type="molecule type" value="Genomic_DNA"/>
</dbReference>
<keyword evidence="5 6" id="KW-0449">Lipoprotein</keyword>
<evidence type="ECO:0000313" key="9">
    <source>
        <dbReference type="EMBL" id="UZW73884.1"/>
    </source>
</evidence>
<feature type="signal peptide" evidence="7">
    <location>
        <begin position="1"/>
        <end position="20"/>
    </location>
</feature>
<evidence type="ECO:0000256" key="6">
    <source>
        <dbReference type="HAMAP-Rule" id="MF_00922"/>
    </source>
</evidence>
<evidence type="ECO:0000256" key="4">
    <source>
        <dbReference type="ARBA" id="ARBA00023237"/>
    </source>
</evidence>
<sequence>MRFFHHIALAAGLLFLAACASTPDPELTEKEYYDEAKAAIDANNFSLATKNLEALETRYPFGRYAEQAQLDLIYARYNNIDLEGARAAADRFIRLHPQSPHVDYAYYIRGIASYNLDVGLASQYFPAVDVTSRDPGEMRRAFDDFSQLLTRFPDSDYAADAEQRMIEIRNRLSEYELHAARYYLKREAYIAAANRAAHIVKSYPNTSAVESALTIMIETYRLLGMESQADDALAVLAANFPDSDSFDDDMKFKPSEIQKQQRSLLSVVTFGWFE</sequence>
<dbReference type="InterPro" id="IPR017689">
    <property type="entry name" value="BamD"/>
</dbReference>
<dbReference type="PANTHER" id="PTHR37423:SF1">
    <property type="entry name" value="OUTER MEMBRANE PROTEIN ASSEMBLY FACTOR BAMD"/>
    <property type="match status" value="1"/>
</dbReference>
<evidence type="ECO:0000313" key="10">
    <source>
        <dbReference type="Proteomes" id="UP001164472"/>
    </source>
</evidence>
<evidence type="ECO:0000256" key="7">
    <source>
        <dbReference type="SAM" id="SignalP"/>
    </source>
</evidence>
<feature type="chain" id="PRO_5038725165" description="Outer membrane protein assembly factor BamD" evidence="7">
    <location>
        <begin position="21"/>
        <end position="274"/>
    </location>
</feature>
<evidence type="ECO:0000256" key="1">
    <source>
        <dbReference type="ARBA" id="ARBA00022729"/>
    </source>
</evidence>
<evidence type="ECO:0000256" key="3">
    <source>
        <dbReference type="ARBA" id="ARBA00023139"/>
    </source>
</evidence>
<dbReference type="GO" id="GO:1990063">
    <property type="term" value="C:Bam protein complex"/>
    <property type="evidence" value="ECO:0007669"/>
    <property type="project" value="TreeGrafter"/>
</dbReference>
<dbReference type="RefSeq" id="WP_251811345.1">
    <property type="nucleotide sequence ID" value="NZ_CP101527.1"/>
</dbReference>
<keyword evidence="10" id="KW-1185">Reference proteome</keyword>
<evidence type="ECO:0000256" key="2">
    <source>
        <dbReference type="ARBA" id="ARBA00023136"/>
    </source>
</evidence>
<comment type="subunit">
    <text evidence="6">Part of the Bam complex.</text>
</comment>
<dbReference type="GO" id="GO:0043165">
    <property type="term" value="P:Gram-negative-bacterium-type cell outer membrane assembly"/>
    <property type="evidence" value="ECO:0007669"/>
    <property type="project" value="UniProtKB-UniRule"/>
</dbReference>
<accession>A0A9E8HGA9</accession>
<dbReference type="NCBIfam" id="TIGR03302">
    <property type="entry name" value="OM_YfiO"/>
    <property type="match status" value="1"/>
</dbReference>
<protein>
    <recommendedName>
        <fullName evidence="6">Outer membrane protein assembly factor BamD</fullName>
    </recommendedName>
</protein>
<dbReference type="GO" id="GO:0051205">
    <property type="term" value="P:protein insertion into membrane"/>
    <property type="evidence" value="ECO:0007669"/>
    <property type="project" value="UniProtKB-UniRule"/>
</dbReference>
<dbReference type="CDD" id="cd15830">
    <property type="entry name" value="BamD"/>
    <property type="match status" value="1"/>
</dbReference>
<evidence type="ECO:0000259" key="8">
    <source>
        <dbReference type="Pfam" id="PF13525"/>
    </source>
</evidence>
<dbReference type="HAMAP" id="MF_00922">
    <property type="entry name" value="OM_assembly_BamD"/>
    <property type="match status" value="1"/>
</dbReference>
<comment type="similarity">
    <text evidence="6">Belongs to the BamD family.</text>
</comment>